<feature type="region of interest" description="Disordered" evidence="1">
    <location>
        <begin position="17"/>
        <end position="36"/>
    </location>
</feature>
<comment type="caution">
    <text evidence="2">The sequence shown here is derived from an EMBL/GenBank/DDBJ whole genome shotgun (WGS) entry which is preliminary data.</text>
</comment>
<protein>
    <submittedName>
        <fullName evidence="2">Uncharacterized protein</fullName>
    </submittedName>
</protein>
<proteinExistence type="predicted"/>
<dbReference type="Proteomes" id="UP000797356">
    <property type="component" value="Chromosome 5"/>
</dbReference>
<reference evidence="2" key="1">
    <citation type="journal article" date="2017" name="Gigascience">
        <title>The genome draft of coconut (Cocos nucifera).</title>
        <authorList>
            <person name="Xiao Y."/>
            <person name="Xu P."/>
            <person name="Fan H."/>
            <person name="Baudouin L."/>
            <person name="Xia W."/>
            <person name="Bocs S."/>
            <person name="Xu J."/>
            <person name="Li Q."/>
            <person name="Guo A."/>
            <person name="Zhou L."/>
            <person name="Li J."/>
            <person name="Wu Y."/>
            <person name="Ma Z."/>
            <person name="Armero A."/>
            <person name="Issali A.E."/>
            <person name="Liu N."/>
            <person name="Peng M."/>
            <person name="Yang Y."/>
        </authorList>
    </citation>
    <scope>NUCLEOTIDE SEQUENCE</scope>
    <source>
        <tissue evidence="2">Spear leaf of Hainan Tall coconut</tissue>
    </source>
</reference>
<dbReference type="EMBL" id="CM017876">
    <property type="protein sequence ID" value="KAG1342806.1"/>
    <property type="molecule type" value="Genomic_DNA"/>
</dbReference>
<accession>A0A8K0N2J1</accession>
<evidence type="ECO:0000256" key="1">
    <source>
        <dbReference type="SAM" id="MobiDB-lite"/>
    </source>
</evidence>
<keyword evidence="3" id="KW-1185">Reference proteome</keyword>
<dbReference type="AlphaFoldDB" id="A0A8K0N2J1"/>
<evidence type="ECO:0000313" key="3">
    <source>
        <dbReference type="Proteomes" id="UP000797356"/>
    </source>
</evidence>
<evidence type="ECO:0000313" key="2">
    <source>
        <dbReference type="EMBL" id="KAG1342806.1"/>
    </source>
</evidence>
<name>A0A8K0N2J1_COCNU</name>
<reference evidence="2" key="2">
    <citation type="submission" date="2019-07" db="EMBL/GenBank/DDBJ databases">
        <authorList>
            <person name="Yang Y."/>
            <person name="Bocs S."/>
            <person name="Baudouin L."/>
        </authorList>
    </citation>
    <scope>NUCLEOTIDE SEQUENCE</scope>
    <source>
        <tissue evidence="2">Spear leaf of Hainan Tall coconut</tissue>
    </source>
</reference>
<sequence length="115" mass="12538">MMAMVEEEFAQRRWRWKEGKGGVGESGELRPGGRLVPTLGPRRVRVACSAESKVSRQTLDLLPGVSDLCREPPPVPLPRSVEPSLLTDQAPTAATITVAMVAAPRRFHIAIKLPT</sequence>
<gene>
    <name evidence="2" type="ORF">COCNU_05G010350</name>
</gene>
<organism evidence="2 3">
    <name type="scientific">Cocos nucifera</name>
    <name type="common">Coconut palm</name>
    <dbReference type="NCBI Taxonomy" id="13894"/>
    <lineage>
        <taxon>Eukaryota</taxon>
        <taxon>Viridiplantae</taxon>
        <taxon>Streptophyta</taxon>
        <taxon>Embryophyta</taxon>
        <taxon>Tracheophyta</taxon>
        <taxon>Spermatophyta</taxon>
        <taxon>Magnoliopsida</taxon>
        <taxon>Liliopsida</taxon>
        <taxon>Arecaceae</taxon>
        <taxon>Arecoideae</taxon>
        <taxon>Cocoseae</taxon>
        <taxon>Attaleinae</taxon>
        <taxon>Cocos</taxon>
    </lineage>
</organism>